<gene>
    <name evidence="6" type="primary">RTA3_3</name>
    <name evidence="6" type="ORF">V5O48_010643</name>
</gene>
<dbReference type="InterPro" id="IPR007568">
    <property type="entry name" value="RTA1"/>
</dbReference>
<keyword evidence="7" id="KW-1185">Reference proteome</keyword>
<keyword evidence="6" id="KW-0946">Virion</keyword>
<accession>A0ABR3F7Z2</accession>
<feature type="transmembrane region" description="Helical" evidence="5">
    <location>
        <begin position="39"/>
        <end position="58"/>
    </location>
</feature>
<feature type="transmembrane region" description="Helical" evidence="5">
    <location>
        <begin position="78"/>
        <end position="102"/>
    </location>
</feature>
<keyword evidence="6" id="KW-0261">Viral envelope protein</keyword>
<comment type="caution">
    <text evidence="6">The sequence shown here is derived from an EMBL/GenBank/DDBJ whole genome shotgun (WGS) entry which is preliminary data.</text>
</comment>
<feature type="transmembrane region" description="Helical" evidence="5">
    <location>
        <begin position="165"/>
        <end position="185"/>
    </location>
</feature>
<comment type="subcellular location">
    <subcellularLocation>
        <location evidence="1">Membrane</location>
        <topology evidence="1">Multi-pass membrane protein</topology>
    </subcellularLocation>
</comment>
<sequence>MQICCLIIGPTPLLAANFVIFGRLVTLLGTQYSRLRPNLYAYIFLGCDIVSLILQGAGGGLASTADNGTTEFDLGTNLMIAGIALQVAMMTVFVILVGEYMFRYVNDRPLRKQITTDSARFPLDTRRQILLLAMGATTALLFIRGIYRLIELSGGWDSEIMHTEWLFNVFDAAMIFLALFTWNVAHPSFLLRVKHEDLLTEKITSPGYMGRVDSDDSRRVEA</sequence>
<dbReference type="PANTHER" id="PTHR31465">
    <property type="entry name" value="PROTEIN RTA1-RELATED"/>
    <property type="match status" value="1"/>
</dbReference>
<evidence type="ECO:0000256" key="3">
    <source>
        <dbReference type="ARBA" id="ARBA00022989"/>
    </source>
</evidence>
<evidence type="ECO:0000313" key="6">
    <source>
        <dbReference type="EMBL" id="KAL0571321.1"/>
    </source>
</evidence>
<evidence type="ECO:0000256" key="4">
    <source>
        <dbReference type="ARBA" id="ARBA00023136"/>
    </source>
</evidence>
<keyword evidence="4 5" id="KW-0472">Membrane</keyword>
<dbReference type="PANTHER" id="PTHR31465:SF9">
    <property type="entry name" value="SPHINGOID LONG-CHAIN BASE TRANSPORTER RSB1"/>
    <property type="match status" value="1"/>
</dbReference>
<evidence type="ECO:0000256" key="5">
    <source>
        <dbReference type="SAM" id="Phobius"/>
    </source>
</evidence>
<feature type="transmembrane region" description="Helical" evidence="5">
    <location>
        <begin position="6"/>
        <end position="27"/>
    </location>
</feature>
<protein>
    <submittedName>
        <fullName evidence="6">Envelope glycoprotein</fullName>
    </submittedName>
</protein>
<evidence type="ECO:0000313" key="7">
    <source>
        <dbReference type="Proteomes" id="UP001465976"/>
    </source>
</evidence>
<proteinExistence type="predicted"/>
<organism evidence="6 7">
    <name type="scientific">Marasmius crinis-equi</name>
    <dbReference type="NCBI Taxonomy" id="585013"/>
    <lineage>
        <taxon>Eukaryota</taxon>
        <taxon>Fungi</taxon>
        <taxon>Dikarya</taxon>
        <taxon>Basidiomycota</taxon>
        <taxon>Agaricomycotina</taxon>
        <taxon>Agaricomycetes</taxon>
        <taxon>Agaricomycetidae</taxon>
        <taxon>Agaricales</taxon>
        <taxon>Marasmiineae</taxon>
        <taxon>Marasmiaceae</taxon>
        <taxon>Marasmius</taxon>
    </lineage>
</organism>
<keyword evidence="3 5" id="KW-1133">Transmembrane helix</keyword>
<dbReference type="Proteomes" id="UP001465976">
    <property type="component" value="Unassembled WGS sequence"/>
</dbReference>
<keyword evidence="2 5" id="KW-0812">Transmembrane</keyword>
<reference evidence="6 7" key="1">
    <citation type="submission" date="2024-02" db="EMBL/GenBank/DDBJ databases">
        <title>A draft genome for the cacao thread blight pathogen Marasmius crinis-equi.</title>
        <authorList>
            <person name="Cohen S.P."/>
            <person name="Baruah I.K."/>
            <person name="Amoako-Attah I."/>
            <person name="Bukari Y."/>
            <person name="Meinhardt L.W."/>
            <person name="Bailey B.A."/>
        </authorList>
    </citation>
    <scope>NUCLEOTIDE SEQUENCE [LARGE SCALE GENOMIC DNA]</scope>
    <source>
        <strain evidence="6 7">GH-76</strain>
    </source>
</reference>
<dbReference type="EMBL" id="JBAHYK010000787">
    <property type="protein sequence ID" value="KAL0571321.1"/>
    <property type="molecule type" value="Genomic_DNA"/>
</dbReference>
<dbReference type="Pfam" id="PF04479">
    <property type="entry name" value="RTA1"/>
    <property type="match status" value="1"/>
</dbReference>
<evidence type="ECO:0000256" key="1">
    <source>
        <dbReference type="ARBA" id="ARBA00004141"/>
    </source>
</evidence>
<feature type="transmembrane region" description="Helical" evidence="5">
    <location>
        <begin position="129"/>
        <end position="150"/>
    </location>
</feature>
<name>A0ABR3F7Z2_9AGAR</name>
<evidence type="ECO:0000256" key="2">
    <source>
        <dbReference type="ARBA" id="ARBA00022692"/>
    </source>
</evidence>